<evidence type="ECO:0000256" key="1">
    <source>
        <dbReference type="SAM" id="MobiDB-lite"/>
    </source>
</evidence>
<protein>
    <submittedName>
        <fullName evidence="2">Uncharacterized protein</fullName>
    </submittedName>
</protein>
<comment type="caution">
    <text evidence="2">The sequence shown here is derived from an EMBL/GenBank/DDBJ whole genome shotgun (WGS) entry which is preliminary data.</text>
</comment>
<proteinExistence type="predicted"/>
<feature type="region of interest" description="Disordered" evidence="1">
    <location>
        <begin position="148"/>
        <end position="187"/>
    </location>
</feature>
<feature type="region of interest" description="Disordered" evidence="1">
    <location>
        <begin position="64"/>
        <end position="116"/>
    </location>
</feature>
<organism evidence="2">
    <name type="scientific">marine sediment metagenome</name>
    <dbReference type="NCBI Taxonomy" id="412755"/>
    <lineage>
        <taxon>unclassified sequences</taxon>
        <taxon>metagenomes</taxon>
        <taxon>ecological metagenomes</taxon>
    </lineage>
</organism>
<name>A0A0F9A3P7_9ZZZZ</name>
<reference evidence="2" key="1">
    <citation type="journal article" date="2015" name="Nature">
        <title>Complex archaea that bridge the gap between prokaryotes and eukaryotes.</title>
        <authorList>
            <person name="Spang A."/>
            <person name="Saw J.H."/>
            <person name="Jorgensen S.L."/>
            <person name="Zaremba-Niedzwiedzka K."/>
            <person name="Martijn J."/>
            <person name="Lind A.E."/>
            <person name="van Eijk R."/>
            <person name="Schleper C."/>
            <person name="Guy L."/>
            <person name="Ettema T.J."/>
        </authorList>
    </citation>
    <scope>NUCLEOTIDE SEQUENCE</scope>
</reference>
<dbReference type="EMBL" id="LAZR01044673">
    <property type="protein sequence ID" value="KKL04085.1"/>
    <property type="molecule type" value="Genomic_DNA"/>
</dbReference>
<gene>
    <name evidence="2" type="ORF">LCGC14_2619590</name>
</gene>
<accession>A0A0F9A3P7</accession>
<dbReference type="AlphaFoldDB" id="A0A0F9A3P7"/>
<evidence type="ECO:0000313" key="2">
    <source>
        <dbReference type="EMBL" id="KKL04085.1"/>
    </source>
</evidence>
<sequence length="187" mass="19612">MSEQEEQGKQQKEPQPLTATQLFSKYMAVRGKVQKMTATLGEEVSKMGALGDELAARFGIYVSGSKPMAKNPRQPSIAPGDGPVMNEGDGDAPKFKPPAQYHSDAPALESAGSEEVAEIRRDAGLREAADSEALANVGMGMMAELGKSLPGTPSVVATPGEHHDKAAAVERSNAEGGPVVQKPAEEK</sequence>